<dbReference type="EMBL" id="RBXL01000001">
    <property type="protein sequence ID" value="RKT45142.1"/>
    <property type="molecule type" value="Genomic_DNA"/>
</dbReference>
<dbReference type="Pfam" id="PF01722">
    <property type="entry name" value="BolA"/>
    <property type="match status" value="1"/>
</dbReference>
<dbReference type="Proteomes" id="UP000274556">
    <property type="component" value="Unassembled WGS sequence"/>
</dbReference>
<dbReference type="GO" id="GO:0005829">
    <property type="term" value="C:cytosol"/>
    <property type="evidence" value="ECO:0007669"/>
    <property type="project" value="TreeGrafter"/>
</dbReference>
<evidence type="ECO:0000313" key="3">
    <source>
        <dbReference type="EMBL" id="RKT45142.1"/>
    </source>
</evidence>
<dbReference type="GO" id="GO:0006351">
    <property type="term" value="P:DNA-templated transcription"/>
    <property type="evidence" value="ECO:0007669"/>
    <property type="project" value="TreeGrafter"/>
</dbReference>
<comment type="caution">
    <text evidence="3">The sequence shown here is derived from an EMBL/GenBank/DDBJ whole genome shotgun (WGS) entry which is preliminary data.</text>
</comment>
<dbReference type="InterPro" id="IPR036065">
    <property type="entry name" value="BolA-like_sf"/>
</dbReference>
<evidence type="ECO:0000256" key="1">
    <source>
        <dbReference type="ARBA" id="ARBA00005578"/>
    </source>
</evidence>
<dbReference type="SUPFAM" id="SSF82657">
    <property type="entry name" value="BolA-like"/>
    <property type="match status" value="1"/>
</dbReference>
<evidence type="ECO:0000313" key="4">
    <source>
        <dbReference type="Proteomes" id="UP000274556"/>
    </source>
</evidence>
<dbReference type="Gene3D" id="3.10.20.90">
    <property type="entry name" value="Phosphatidylinositol 3-kinase Catalytic Subunit, Chain A, domain 1"/>
    <property type="match status" value="1"/>
</dbReference>
<proteinExistence type="inferred from homology"/>
<dbReference type="InterPro" id="IPR002634">
    <property type="entry name" value="BolA"/>
</dbReference>
<dbReference type="AlphaFoldDB" id="A0A495V6X2"/>
<accession>A0A495V6X2</accession>
<dbReference type="InterPro" id="IPR050961">
    <property type="entry name" value="BolA/IbaG_stress_morph_reg"/>
</dbReference>
<gene>
    <name evidence="3" type="ORF">BDD21_2559</name>
</gene>
<sequence length="114" mass="12445">MGKPSRNTPMNRKARIEDTLKHTFDPMHLEVVDESHMHSVPAGAESHFKILVVSETFADKTLVARHRLLNRALSGELEGGLHAIALHTWTPDEWFAKGGVAPESPPCQGGSKAG</sequence>
<protein>
    <submittedName>
        <fullName evidence="3">BolA protein</fullName>
    </submittedName>
</protein>
<dbReference type="PANTHER" id="PTHR46229:SF2">
    <property type="entry name" value="BOLA-LIKE PROTEIN 1"/>
    <property type="match status" value="1"/>
</dbReference>
<keyword evidence="4" id="KW-1185">Reference proteome</keyword>
<evidence type="ECO:0000256" key="2">
    <source>
        <dbReference type="RuleBase" id="RU003860"/>
    </source>
</evidence>
<name>A0A495V6X2_9GAMM</name>
<comment type="similarity">
    <text evidence="1 2">Belongs to the BolA/IbaG family.</text>
</comment>
<reference evidence="3 4" key="1">
    <citation type="submission" date="2018-10" db="EMBL/GenBank/DDBJ databases">
        <title>Genomic Encyclopedia of Archaeal and Bacterial Type Strains, Phase II (KMG-II): from individual species to whole genera.</title>
        <authorList>
            <person name="Goeker M."/>
        </authorList>
    </citation>
    <scope>NUCLEOTIDE SEQUENCE [LARGE SCALE GENOMIC DNA]</scope>
    <source>
        <strain evidence="3 4">DSM 235</strain>
    </source>
</reference>
<dbReference type="PANTHER" id="PTHR46229">
    <property type="entry name" value="BOLA TRANSCRIPTION REGULATOR"/>
    <property type="match status" value="1"/>
</dbReference>
<dbReference type="PIRSF" id="PIRSF003113">
    <property type="entry name" value="BolA"/>
    <property type="match status" value="1"/>
</dbReference>
<organism evidence="3 4">
    <name type="scientific">Thiocapsa rosea</name>
    <dbReference type="NCBI Taxonomy" id="69360"/>
    <lineage>
        <taxon>Bacteria</taxon>
        <taxon>Pseudomonadati</taxon>
        <taxon>Pseudomonadota</taxon>
        <taxon>Gammaproteobacteria</taxon>
        <taxon>Chromatiales</taxon>
        <taxon>Chromatiaceae</taxon>
        <taxon>Thiocapsa</taxon>
    </lineage>
</organism>